<dbReference type="GO" id="GO:0046872">
    <property type="term" value="F:metal ion binding"/>
    <property type="evidence" value="ECO:0007669"/>
    <property type="project" value="UniProtKB-KW"/>
</dbReference>
<gene>
    <name evidence="16" type="primary">nifB</name>
    <name evidence="16" type="ORF">E2605_15090</name>
</gene>
<dbReference type="UniPathway" id="UPA00782"/>
<evidence type="ECO:0000256" key="13">
    <source>
        <dbReference type="ARBA" id="ARBA00030926"/>
    </source>
</evidence>
<evidence type="ECO:0000259" key="15">
    <source>
        <dbReference type="PROSITE" id="PS51918"/>
    </source>
</evidence>
<dbReference type="InterPro" id="IPR000385">
    <property type="entry name" value="MoaA_NifB_PqqE_Fe-S-bd_CS"/>
</dbReference>
<dbReference type="EMBL" id="SOML01000010">
    <property type="protein sequence ID" value="TFD94687.1"/>
    <property type="molecule type" value="Genomic_DNA"/>
</dbReference>
<dbReference type="InterPro" id="IPR013785">
    <property type="entry name" value="Aldolase_TIM"/>
</dbReference>
<dbReference type="CDD" id="cd01335">
    <property type="entry name" value="Radical_SAM"/>
    <property type="match status" value="1"/>
</dbReference>
<dbReference type="SFLD" id="SFLDS00029">
    <property type="entry name" value="Radical_SAM"/>
    <property type="match status" value="1"/>
</dbReference>
<dbReference type="InterPro" id="IPR005980">
    <property type="entry name" value="Nase_CF_NifB"/>
</dbReference>
<keyword evidence="10" id="KW-0411">Iron-sulfur</keyword>
<dbReference type="SFLD" id="SFLDG01067">
    <property type="entry name" value="SPASM/twitch_domain_containing"/>
    <property type="match status" value="1"/>
</dbReference>
<name>A0A4Y8KXA4_9BACT</name>
<dbReference type="AlphaFoldDB" id="A0A4Y8KXA4"/>
<evidence type="ECO:0000313" key="16">
    <source>
        <dbReference type="EMBL" id="TFD94687.1"/>
    </source>
</evidence>
<dbReference type="PANTHER" id="PTHR43787:SF13">
    <property type="entry name" value="FEMO COFACTOR BIOSYNTHESIS PROTEIN NIFB"/>
    <property type="match status" value="1"/>
</dbReference>
<dbReference type="PROSITE" id="PS01305">
    <property type="entry name" value="MOAA_NIFB_PQQE"/>
    <property type="match status" value="1"/>
</dbReference>
<keyword evidence="9" id="KW-0408">Iron</keyword>
<evidence type="ECO:0000256" key="11">
    <source>
        <dbReference type="ARBA" id="ARBA00023231"/>
    </source>
</evidence>
<dbReference type="SMART" id="SM00729">
    <property type="entry name" value="Elp3"/>
    <property type="match status" value="1"/>
</dbReference>
<dbReference type="PANTHER" id="PTHR43787">
    <property type="entry name" value="FEMO COFACTOR BIOSYNTHESIS PROTEIN NIFB-RELATED"/>
    <property type="match status" value="1"/>
</dbReference>
<keyword evidence="6" id="KW-0004">4Fe-4S</keyword>
<evidence type="ECO:0000256" key="1">
    <source>
        <dbReference type="ARBA" id="ARBA00001966"/>
    </source>
</evidence>
<dbReference type="GO" id="GO:0051539">
    <property type="term" value="F:4 iron, 4 sulfur cluster binding"/>
    <property type="evidence" value="ECO:0007669"/>
    <property type="project" value="UniProtKB-KW"/>
</dbReference>
<dbReference type="Pfam" id="PF02579">
    <property type="entry name" value="Nitro_FeMo-Co"/>
    <property type="match status" value="1"/>
</dbReference>
<evidence type="ECO:0000256" key="12">
    <source>
        <dbReference type="ARBA" id="ARBA00023239"/>
    </source>
</evidence>
<dbReference type="Pfam" id="PF04055">
    <property type="entry name" value="Radical_SAM"/>
    <property type="match status" value="1"/>
</dbReference>
<dbReference type="GO" id="GO:0032324">
    <property type="term" value="P:molybdopterin cofactor biosynthetic process"/>
    <property type="evidence" value="ECO:0007669"/>
    <property type="project" value="UniProtKB-ARBA"/>
</dbReference>
<evidence type="ECO:0000256" key="7">
    <source>
        <dbReference type="ARBA" id="ARBA00022691"/>
    </source>
</evidence>
<dbReference type="SFLD" id="SFLDF00281">
    <property type="entry name" value="FeMo_cofactor_biosynthesis_pro"/>
    <property type="match status" value="1"/>
</dbReference>
<comment type="cofactor">
    <cofactor evidence="1">
        <name>[4Fe-4S] cluster</name>
        <dbReference type="ChEBI" id="CHEBI:49883"/>
    </cofactor>
</comment>
<keyword evidence="17" id="KW-1185">Reference proteome</keyword>
<dbReference type="RefSeq" id="WP_134437090.1">
    <property type="nucleotide sequence ID" value="NZ_AP028867.1"/>
</dbReference>
<reference evidence="16 17" key="1">
    <citation type="submission" date="2019-03" db="EMBL/GenBank/DDBJ databases">
        <title>San Antonio Military Medical Center submission to MRSN (WRAIR), pending publication.</title>
        <authorList>
            <person name="Blyth D.M."/>
            <person name="Mccarthy S.L."/>
            <person name="Schall S.E."/>
            <person name="Stam J.A."/>
            <person name="Ong A.C."/>
            <person name="Mcgann P.T."/>
        </authorList>
    </citation>
    <scope>NUCLEOTIDE SEQUENCE [LARGE SCALE GENOMIC DNA]</scope>
    <source>
        <strain evidence="16 17">MRSN571793</strain>
    </source>
</reference>
<dbReference type="Proteomes" id="UP000297861">
    <property type="component" value="Unassembled WGS sequence"/>
</dbReference>
<dbReference type="NCBIfam" id="TIGR01290">
    <property type="entry name" value="nifB"/>
    <property type="match status" value="1"/>
</dbReference>
<organism evidence="16 17">
    <name type="scientific">Dysgonomonas capnocytophagoides</name>
    <dbReference type="NCBI Taxonomy" id="45254"/>
    <lineage>
        <taxon>Bacteria</taxon>
        <taxon>Pseudomonadati</taxon>
        <taxon>Bacteroidota</taxon>
        <taxon>Bacteroidia</taxon>
        <taxon>Bacteroidales</taxon>
        <taxon>Dysgonomonadaceae</taxon>
        <taxon>Dysgonomonas</taxon>
    </lineage>
</organism>
<dbReference type="GO" id="GO:0016829">
    <property type="term" value="F:lyase activity"/>
    <property type="evidence" value="ECO:0007669"/>
    <property type="project" value="UniProtKB-KW"/>
</dbReference>
<proteinExistence type="inferred from homology"/>
<sequence length="420" mass="46368">MKDLSLHPCFNEGAKHKYARVHLPVAPKCNIQCNYCNRRFDCCNESRPGVTSSVLLPFQASLYFKDLKQKLENLSVVGIAGPGDPFANPNETLTTIELIAKEFPDMIFCLSSNGLDLAPHIDRIARLNVSHVTITINSLNIETLAKIYSWIRYGNKYYKGSGAAQLLLNKQLFCIRKLKEKGIIVKINTVVIPGINDQDIEELARKVAEMGADTMNCIPMYPTAGTAFENIEEPSREMMSRIRTQISKYIKPMKHCARCRADAAGLLGQDNTAAMDMVKQYSTLAVDKGGYKPYVAAATSNGHLVDLHIGEAEELSIYEKTKNGYRFIEKRKTPVSGDCSNKWIELCNSVLTDCQAILVSGSGKKPTSTLQSNGIRVIQMKGLIDTGLDTVYNQRPLIPIYKAGPFVCGATCHGDQKGCG</sequence>
<evidence type="ECO:0000256" key="6">
    <source>
        <dbReference type="ARBA" id="ARBA00022485"/>
    </source>
</evidence>
<dbReference type="SUPFAM" id="SSF53146">
    <property type="entry name" value="Nitrogenase accessory factor-like"/>
    <property type="match status" value="1"/>
</dbReference>
<evidence type="ECO:0000256" key="4">
    <source>
        <dbReference type="ARBA" id="ARBA00006804"/>
    </source>
</evidence>
<keyword evidence="12" id="KW-0456">Lyase</keyword>
<comment type="pathway">
    <text evidence="3">Cofactor biosynthesis; Fe-Mo cofactor biosynthesis.</text>
</comment>
<dbReference type="STRING" id="1121485.GCA_000426485_01682"/>
<dbReference type="PROSITE" id="PS51918">
    <property type="entry name" value="RADICAL_SAM"/>
    <property type="match status" value="1"/>
</dbReference>
<comment type="similarity">
    <text evidence="4">Belongs to the radical SAM superfamily. NifB family.</text>
</comment>
<dbReference type="SUPFAM" id="SSF102114">
    <property type="entry name" value="Radical SAM enzymes"/>
    <property type="match status" value="1"/>
</dbReference>
<evidence type="ECO:0000256" key="5">
    <source>
        <dbReference type="ARBA" id="ARBA00021702"/>
    </source>
</evidence>
<accession>A0A4Y8KXA4</accession>
<evidence type="ECO:0000256" key="8">
    <source>
        <dbReference type="ARBA" id="ARBA00022723"/>
    </source>
</evidence>
<dbReference type="Gene3D" id="3.30.420.130">
    <property type="entry name" value="Dinitrogenase iron-molybdenum cofactor biosynthesis domain"/>
    <property type="match status" value="1"/>
</dbReference>
<keyword evidence="8" id="KW-0479">Metal-binding</keyword>
<evidence type="ECO:0000256" key="14">
    <source>
        <dbReference type="ARBA" id="ARBA00032102"/>
    </source>
</evidence>
<protein>
    <recommendedName>
        <fullName evidence="5">FeMo cofactor biosynthesis protein NifB</fullName>
    </recommendedName>
    <alternativeName>
        <fullName evidence="14">Nitrogenase cofactor maturase NifB</fullName>
    </alternativeName>
    <alternativeName>
        <fullName evidence="13">Radical SAM assemblase NifB</fullName>
    </alternativeName>
</protein>
<dbReference type="InterPro" id="IPR006638">
    <property type="entry name" value="Elp3/MiaA/NifB-like_rSAM"/>
</dbReference>
<comment type="function">
    <text evidence="2">Involved in the biosynthesis of the iron-molybdenum cofactor (FeMo-co or M-cluster) found in the dinitrogenase enzyme of the nitrogenase complex in nitrogen-fixing microorganisms. NifB catalyzes the crucial step of radical SAM-dependent carbide insertion that occurs concomitant with the insertion of a 9th sulfur and the rearrangement/coupling of two [4Fe-4S] clusters into a [8Fe-9S-C] cluster, the precursor to the M-cluster.</text>
</comment>
<evidence type="ECO:0000256" key="3">
    <source>
        <dbReference type="ARBA" id="ARBA00005155"/>
    </source>
</evidence>
<evidence type="ECO:0000256" key="9">
    <source>
        <dbReference type="ARBA" id="ARBA00023004"/>
    </source>
</evidence>
<keyword evidence="11" id="KW-0535">Nitrogen fixation</keyword>
<dbReference type="Gene3D" id="3.20.20.70">
    <property type="entry name" value="Aldolase class I"/>
    <property type="match status" value="1"/>
</dbReference>
<comment type="caution">
    <text evidence="16">The sequence shown here is derived from an EMBL/GenBank/DDBJ whole genome shotgun (WGS) entry which is preliminary data.</text>
</comment>
<dbReference type="InterPro" id="IPR003731">
    <property type="entry name" value="Di-Nase_FeMo-co_biosynth"/>
</dbReference>
<feature type="domain" description="Radical SAM core" evidence="15">
    <location>
        <begin position="15"/>
        <end position="260"/>
    </location>
</feature>
<evidence type="ECO:0000256" key="10">
    <source>
        <dbReference type="ARBA" id="ARBA00023014"/>
    </source>
</evidence>
<dbReference type="InterPro" id="IPR036105">
    <property type="entry name" value="DiNase_FeMo-co_biosyn_sf"/>
</dbReference>
<keyword evidence="7" id="KW-0949">S-adenosyl-L-methionine</keyword>
<dbReference type="SFLD" id="SFLDG01068">
    <property type="entry name" value="FeMo_cofactor_biosynthesis_pro"/>
    <property type="match status" value="1"/>
</dbReference>
<dbReference type="OrthoDB" id="9763993at2"/>
<dbReference type="InterPro" id="IPR058240">
    <property type="entry name" value="rSAM_sf"/>
</dbReference>
<evidence type="ECO:0000313" key="17">
    <source>
        <dbReference type="Proteomes" id="UP000297861"/>
    </source>
</evidence>
<dbReference type="InterPro" id="IPR007197">
    <property type="entry name" value="rSAM"/>
</dbReference>
<evidence type="ECO:0000256" key="2">
    <source>
        <dbReference type="ARBA" id="ARBA00003522"/>
    </source>
</evidence>